<reference evidence="1 2" key="1">
    <citation type="submission" date="2016-04" db="EMBL/GenBank/DDBJ databases">
        <title>Complete genome sequence of Thermococcus pacificus type strain P4.</title>
        <authorList>
            <person name="Oger P.M."/>
        </authorList>
    </citation>
    <scope>NUCLEOTIDE SEQUENCE [LARGE SCALE GENOMIC DNA]</scope>
    <source>
        <strain evidence="1 2">P-4</strain>
    </source>
</reference>
<gene>
    <name evidence="1" type="ORF">A3L08_02175</name>
</gene>
<dbReference type="AlphaFoldDB" id="A0A218P612"/>
<dbReference type="KEGG" id="tpaf:A3L08_02175"/>
<evidence type="ECO:0000313" key="2">
    <source>
        <dbReference type="Proteomes" id="UP000197418"/>
    </source>
</evidence>
<name>A0A218P612_9EURY</name>
<dbReference type="EMBL" id="CP015102">
    <property type="protein sequence ID" value="ASJ06218.1"/>
    <property type="molecule type" value="Genomic_DNA"/>
</dbReference>
<dbReference type="Proteomes" id="UP000197418">
    <property type="component" value="Chromosome"/>
</dbReference>
<protein>
    <submittedName>
        <fullName evidence="1">Uncharacterized protein</fullName>
    </submittedName>
</protein>
<evidence type="ECO:0000313" key="1">
    <source>
        <dbReference type="EMBL" id="ASJ06218.1"/>
    </source>
</evidence>
<accession>A0A218P612</accession>
<proteinExistence type="predicted"/>
<keyword evidence="2" id="KW-1185">Reference proteome</keyword>
<dbReference type="GeneID" id="33315040"/>
<dbReference type="RefSeq" id="WP_088853482.1">
    <property type="nucleotide sequence ID" value="NZ_CP015102.1"/>
</dbReference>
<organism evidence="1 2">
    <name type="scientific">Thermococcus pacificus</name>
    <dbReference type="NCBI Taxonomy" id="71998"/>
    <lineage>
        <taxon>Archaea</taxon>
        <taxon>Methanobacteriati</taxon>
        <taxon>Methanobacteriota</taxon>
        <taxon>Thermococci</taxon>
        <taxon>Thermococcales</taxon>
        <taxon>Thermococcaceae</taxon>
        <taxon>Thermococcus</taxon>
    </lineage>
</organism>
<dbReference type="OrthoDB" id="86197at2157"/>
<sequence>MKRLVATLFILLLASSLVSAETYTLPGETPDKKPYNNIGILGEVMVDLNVTIVNTAPFPKFVIVNPRYDFNVFRLSGDEGMTSFRVNGGSYHVPSRLDRTSLNYYIGFWVMPYETVVVNFRIPYNNSYLLQTADYQSVCGDSAKITNVTYYVVNGSLEYGGHIEVPDDISTLSCGVMYPQLVNTPKIISTRAMFPMNDGHIKVLKYEGTVTFRLTNAPNRAGVFNTFFAASIPVIFKDARMYNFTPNYTMTYREYMDEFVWKYKGLNPPEKSQPQPLPSMSNMFQLSNTLLTGVSVGTPEIEPPGEAGLDFPVWIIFMGSSVEIKYHVEWTAQGR</sequence>